<proteinExistence type="predicted"/>
<accession>A0A6J7N339</accession>
<sequence>MVAACDPGHPNWLSTAGHPRGRIWFRWFYPAATPQTISAEVVDISSVPRFTGSVK</sequence>
<dbReference type="AlphaFoldDB" id="A0A6J7N339"/>
<gene>
    <name evidence="1" type="ORF">UFOPK3897_01462</name>
</gene>
<dbReference type="EMBL" id="CAFBOF010000049">
    <property type="protein sequence ID" value="CAB4986578.1"/>
    <property type="molecule type" value="Genomic_DNA"/>
</dbReference>
<organism evidence="1">
    <name type="scientific">freshwater metagenome</name>
    <dbReference type="NCBI Taxonomy" id="449393"/>
    <lineage>
        <taxon>unclassified sequences</taxon>
        <taxon>metagenomes</taxon>
        <taxon>ecological metagenomes</taxon>
    </lineage>
</organism>
<reference evidence="1" key="1">
    <citation type="submission" date="2020-05" db="EMBL/GenBank/DDBJ databases">
        <authorList>
            <person name="Chiriac C."/>
            <person name="Salcher M."/>
            <person name="Ghai R."/>
            <person name="Kavagutti S V."/>
        </authorList>
    </citation>
    <scope>NUCLEOTIDE SEQUENCE</scope>
</reference>
<name>A0A6J7N339_9ZZZZ</name>
<evidence type="ECO:0000313" key="1">
    <source>
        <dbReference type="EMBL" id="CAB4986578.1"/>
    </source>
</evidence>
<protein>
    <submittedName>
        <fullName evidence="1">Unannotated protein</fullName>
    </submittedName>
</protein>